<comment type="similarity">
    <text evidence="1">Belongs to the methyltransferase superfamily.</text>
</comment>
<keyword evidence="2" id="KW-0489">Methyltransferase</keyword>
<comment type="caution">
    <text evidence="5">The sequence shown here is derived from an EMBL/GenBank/DDBJ whole genome shotgun (WGS) entry which is preliminary data.</text>
</comment>
<dbReference type="InterPro" id="IPR029063">
    <property type="entry name" value="SAM-dependent_MTases_sf"/>
</dbReference>
<protein>
    <recommendedName>
        <fullName evidence="4">Methyltransferase type 11 domain-containing protein</fullName>
    </recommendedName>
</protein>
<organism evidence="5 6">
    <name type="scientific">Candidatus Zambryskibacteria bacterium CG_4_9_14_3_um_filter_40_16</name>
    <dbReference type="NCBI Taxonomy" id="1975111"/>
    <lineage>
        <taxon>Bacteria</taxon>
        <taxon>Candidatus Zambryskiibacteriota</taxon>
    </lineage>
</organism>
<evidence type="ECO:0000256" key="1">
    <source>
        <dbReference type="ARBA" id="ARBA00008361"/>
    </source>
</evidence>
<accession>A0A2M7WTZ7</accession>
<evidence type="ECO:0000313" key="6">
    <source>
        <dbReference type="Proteomes" id="UP000231487"/>
    </source>
</evidence>
<dbReference type="GO" id="GO:0032259">
    <property type="term" value="P:methylation"/>
    <property type="evidence" value="ECO:0007669"/>
    <property type="project" value="UniProtKB-KW"/>
</dbReference>
<feature type="domain" description="Methyltransferase type 11" evidence="4">
    <location>
        <begin position="47"/>
        <end position="136"/>
    </location>
</feature>
<dbReference type="PANTHER" id="PTHR44942">
    <property type="entry name" value="METHYLTRANSF_11 DOMAIN-CONTAINING PROTEIN"/>
    <property type="match status" value="1"/>
</dbReference>
<proteinExistence type="inferred from homology"/>
<dbReference type="CDD" id="cd02440">
    <property type="entry name" value="AdoMet_MTases"/>
    <property type="match status" value="1"/>
</dbReference>
<dbReference type="EMBL" id="PFXE01000036">
    <property type="protein sequence ID" value="PJA33478.1"/>
    <property type="molecule type" value="Genomic_DNA"/>
</dbReference>
<name>A0A2M7WTZ7_9BACT</name>
<dbReference type="Proteomes" id="UP000231487">
    <property type="component" value="Unassembled WGS sequence"/>
</dbReference>
<keyword evidence="3" id="KW-0808">Transferase</keyword>
<dbReference type="AlphaFoldDB" id="A0A2M7WTZ7"/>
<evidence type="ECO:0000313" key="5">
    <source>
        <dbReference type="EMBL" id="PJA33478.1"/>
    </source>
</evidence>
<dbReference type="GO" id="GO:0008757">
    <property type="term" value="F:S-adenosylmethionine-dependent methyltransferase activity"/>
    <property type="evidence" value="ECO:0007669"/>
    <property type="project" value="InterPro"/>
</dbReference>
<evidence type="ECO:0000256" key="2">
    <source>
        <dbReference type="ARBA" id="ARBA00022603"/>
    </source>
</evidence>
<sequence length="219" mass="25260">MKRGFGTNFHKVYKENADLYHIFSVSEVFSKELKDRIKSKLTGGILLDIACGTCHKTNFYSKYFDKVFALDFSKPLLEYARKKYVDNDKINYIWSSAAKIPLLDESVDNILITWGSFPPSKTIREMQRVLKSGGGIVRIGAFKKDDFTTLFPDYSQKRINSINNIFRKFGFTIEPQIVDINFKNNTEAKKILSKITGAKAIKINKFKFEHTVALCYYTK</sequence>
<dbReference type="PANTHER" id="PTHR44942:SF4">
    <property type="entry name" value="METHYLTRANSFERASE TYPE 11 DOMAIN-CONTAINING PROTEIN"/>
    <property type="match status" value="1"/>
</dbReference>
<evidence type="ECO:0000256" key="3">
    <source>
        <dbReference type="ARBA" id="ARBA00022679"/>
    </source>
</evidence>
<dbReference type="InterPro" id="IPR013216">
    <property type="entry name" value="Methyltransf_11"/>
</dbReference>
<dbReference type="Gene3D" id="3.40.50.150">
    <property type="entry name" value="Vaccinia Virus protein VP39"/>
    <property type="match status" value="1"/>
</dbReference>
<dbReference type="InterPro" id="IPR051052">
    <property type="entry name" value="Diverse_substrate_MTase"/>
</dbReference>
<gene>
    <name evidence="5" type="ORF">CO184_01880</name>
</gene>
<dbReference type="SUPFAM" id="SSF53335">
    <property type="entry name" value="S-adenosyl-L-methionine-dependent methyltransferases"/>
    <property type="match status" value="1"/>
</dbReference>
<dbReference type="Pfam" id="PF08241">
    <property type="entry name" value="Methyltransf_11"/>
    <property type="match status" value="1"/>
</dbReference>
<reference evidence="6" key="1">
    <citation type="submission" date="2017-09" db="EMBL/GenBank/DDBJ databases">
        <title>Depth-based differentiation of microbial function through sediment-hosted aquifers and enrichment of novel symbionts in the deep terrestrial subsurface.</title>
        <authorList>
            <person name="Probst A.J."/>
            <person name="Ladd B."/>
            <person name="Jarett J.K."/>
            <person name="Geller-Mcgrath D.E."/>
            <person name="Sieber C.M.K."/>
            <person name="Emerson J.B."/>
            <person name="Anantharaman K."/>
            <person name="Thomas B.C."/>
            <person name="Malmstrom R."/>
            <person name="Stieglmeier M."/>
            <person name="Klingl A."/>
            <person name="Woyke T."/>
            <person name="Ryan C.M."/>
            <person name="Banfield J.F."/>
        </authorList>
    </citation>
    <scope>NUCLEOTIDE SEQUENCE [LARGE SCALE GENOMIC DNA]</scope>
</reference>
<evidence type="ECO:0000259" key="4">
    <source>
        <dbReference type="Pfam" id="PF08241"/>
    </source>
</evidence>